<dbReference type="PRINTS" id="PR00419">
    <property type="entry name" value="ADXRDTASE"/>
</dbReference>
<evidence type="ECO:0000313" key="2">
    <source>
        <dbReference type="Proteomes" id="UP000279994"/>
    </source>
</evidence>
<dbReference type="AlphaFoldDB" id="A0A3N0GNV8"/>
<keyword evidence="2" id="KW-1185">Reference proteome</keyword>
<dbReference type="SUPFAM" id="SSF51905">
    <property type="entry name" value="FAD/NAD(P)-binding domain"/>
    <property type="match status" value="1"/>
</dbReference>
<dbReference type="Pfam" id="PF13738">
    <property type="entry name" value="Pyr_redox_3"/>
    <property type="match status" value="1"/>
</dbReference>
<accession>A0A3N0GNV8</accession>
<dbReference type="InterPro" id="IPR036188">
    <property type="entry name" value="FAD/NAD-bd_sf"/>
</dbReference>
<reference evidence="1 2" key="1">
    <citation type="submission" date="2018-11" db="EMBL/GenBank/DDBJ databases">
        <authorList>
            <person name="Li F."/>
        </authorList>
    </citation>
    <scope>NUCLEOTIDE SEQUENCE [LARGE SCALE GENOMIC DNA]</scope>
    <source>
        <strain evidence="1 2">Gsoil 818</strain>
    </source>
</reference>
<gene>
    <name evidence="1" type="ORF">EFL26_12770</name>
</gene>
<dbReference type="PANTHER" id="PTHR42877">
    <property type="entry name" value="L-ORNITHINE N(5)-MONOOXYGENASE-RELATED"/>
    <property type="match status" value="1"/>
</dbReference>
<dbReference type="RefSeq" id="WP_123223238.1">
    <property type="nucleotide sequence ID" value="NZ_RJSF01000040.1"/>
</dbReference>
<name>A0A3N0GNV8_9ACTN</name>
<proteinExistence type="predicted"/>
<dbReference type="Proteomes" id="UP000279994">
    <property type="component" value="Unassembled WGS sequence"/>
</dbReference>
<comment type="caution">
    <text evidence="1">The sequence shown here is derived from an EMBL/GenBank/DDBJ whole genome shotgun (WGS) entry which is preliminary data.</text>
</comment>
<dbReference type="EMBL" id="RJSF01000040">
    <property type="protein sequence ID" value="RNM13832.1"/>
    <property type="molecule type" value="Genomic_DNA"/>
</dbReference>
<protein>
    <submittedName>
        <fullName evidence="1">NAD(P)/FAD-dependent oxidoreductase</fullName>
    </submittedName>
</protein>
<evidence type="ECO:0000313" key="1">
    <source>
        <dbReference type="EMBL" id="RNM13832.1"/>
    </source>
</evidence>
<dbReference type="Gene3D" id="3.50.50.60">
    <property type="entry name" value="FAD/NAD(P)-binding domain"/>
    <property type="match status" value="3"/>
</dbReference>
<dbReference type="PANTHER" id="PTHR42877:SF4">
    <property type="entry name" value="FAD_NAD(P)-BINDING DOMAIN-CONTAINING PROTEIN-RELATED"/>
    <property type="match status" value="1"/>
</dbReference>
<sequence length="485" mass="52731">MDTRTSPRIVVIGAGFGGLGTAIELVRHGFEDVTVLEKAEDVGGVWRDNTYPNAACDVPSSLYSWSFAQNPDWHRRYAGHAEILAYIRRVAAELGVLDRVRTGVEVTGAAYDEDTATWRVETATGETLTADFLVAAVGQLSRPVIPDLPGRDSFAGPAFHSARWDHSVDLTGKRVAVIGTGASAIQFVPGIQPTAGHVTVFQRSAPYVVPKPDIGYSRARRALYARVPGTQAFGRNLTWVLSEQLNKSLTGTAPMKKLMEAGWHALLRAQVRDPELRAKLKPDYPIGCKRLLFSNDWYPTLVKPNVDVVTHGVVEVLPDGVRSADGTVHPADVIIWGTGFAATEFLAPMKVQGAGGTSLDDAWADGARAYFGICVPGFPNLGLVYGPNTNLGGSSIINMMESQSGFIRQLVERVRDGGSVAVRPEAEESFDAEIQQRLRDSVWGGCASWYRDDHGRVTTNWPGTVAEYKQRTARVDPADFEVTPR</sequence>
<dbReference type="InterPro" id="IPR051209">
    <property type="entry name" value="FAD-bind_Monooxygenase_sf"/>
</dbReference>
<organism evidence="1 2">
    <name type="scientific">Nocardioides pocheonensis</name>
    <dbReference type="NCBI Taxonomy" id="661485"/>
    <lineage>
        <taxon>Bacteria</taxon>
        <taxon>Bacillati</taxon>
        <taxon>Actinomycetota</taxon>
        <taxon>Actinomycetes</taxon>
        <taxon>Propionibacteriales</taxon>
        <taxon>Nocardioidaceae</taxon>
        <taxon>Nocardioides</taxon>
    </lineage>
</organism>
<dbReference type="OrthoDB" id="5168853at2"/>